<reference evidence="1" key="1">
    <citation type="submission" date="2018-02" db="EMBL/GenBank/DDBJ databases">
        <title>Rhizophora mucronata_Transcriptome.</title>
        <authorList>
            <person name="Meera S.P."/>
            <person name="Sreeshan A."/>
            <person name="Augustine A."/>
        </authorList>
    </citation>
    <scope>NUCLEOTIDE SEQUENCE</scope>
    <source>
        <tissue evidence="1">Leaf</tissue>
    </source>
</reference>
<sequence length="39" mass="4559">MEKLQKEMLYAITTYSFALLQSRESSIYFISLLRISNGI</sequence>
<name>A0A2P2N9S7_RHIMU</name>
<protein>
    <submittedName>
        <fullName evidence="1">Uncharacterized protein</fullName>
    </submittedName>
</protein>
<organism evidence="1">
    <name type="scientific">Rhizophora mucronata</name>
    <name type="common">Asiatic mangrove</name>
    <dbReference type="NCBI Taxonomy" id="61149"/>
    <lineage>
        <taxon>Eukaryota</taxon>
        <taxon>Viridiplantae</taxon>
        <taxon>Streptophyta</taxon>
        <taxon>Embryophyta</taxon>
        <taxon>Tracheophyta</taxon>
        <taxon>Spermatophyta</taxon>
        <taxon>Magnoliopsida</taxon>
        <taxon>eudicotyledons</taxon>
        <taxon>Gunneridae</taxon>
        <taxon>Pentapetalae</taxon>
        <taxon>rosids</taxon>
        <taxon>fabids</taxon>
        <taxon>Malpighiales</taxon>
        <taxon>Rhizophoraceae</taxon>
        <taxon>Rhizophora</taxon>
    </lineage>
</organism>
<evidence type="ECO:0000313" key="1">
    <source>
        <dbReference type="EMBL" id="MBX39224.1"/>
    </source>
</evidence>
<proteinExistence type="predicted"/>
<accession>A0A2P2N9S7</accession>
<dbReference type="AlphaFoldDB" id="A0A2P2N9S7"/>
<dbReference type="EMBL" id="GGEC01058740">
    <property type="protein sequence ID" value="MBX39224.1"/>
    <property type="molecule type" value="Transcribed_RNA"/>
</dbReference>